<dbReference type="Proteomes" id="UP000315816">
    <property type="component" value="Unassembled WGS sequence"/>
</dbReference>
<proteinExistence type="predicted"/>
<evidence type="ECO:0000313" key="1">
    <source>
        <dbReference type="EMBL" id="TQV70024.1"/>
    </source>
</evidence>
<protein>
    <submittedName>
        <fullName evidence="1">Flagellar biosynthesis protein</fullName>
    </submittedName>
</protein>
<organism evidence="1 2">
    <name type="scientific">Aliiroseovarius halocynthiae</name>
    <dbReference type="NCBI Taxonomy" id="985055"/>
    <lineage>
        <taxon>Bacteria</taxon>
        <taxon>Pseudomonadati</taxon>
        <taxon>Pseudomonadota</taxon>
        <taxon>Alphaproteobacteria</taxon>
        <taxon>Rhodobacterales</taxon>
        <taxon>Paracoccaceae</taxon>
        <taxon>Aliiroseovarius</taxon>
    </lineage>
</organism>
<name>A0A545SYI0_9RHOB</name>
<dbReference type="EMBL" id="VICH01000002">
    <property type="protein sequence ID" value="TQV70024.1"/>
    <property type="molecule type" value="Genomic_DNA"/>
</dbReference>
<evidence type="ECO:0000313" key="2">
    <source>
        <dbReference type="Proteomes" id="UP000315816"/>
    </source>
</evidence>
<keyword evidence="1" id="KW-0969">Cilium</keyword>
<keyword evidence="1" id="KW-0966">Cell projection</keyword>
<accession>A0A545SYI0</accession>
<sequence length="206" mass="22731">MRYALEDFGDVLSSAGQADANPEVTLFRSELDARLEARKLEGYEAGYQSGWDDAVKSMDEDNTRVRTEFARNLEDLGFTYQEARSHVLTALEPLLTQMLEAVLPTAVERSLGPIVAEAMMPLASELADAPIDVLVSPGSRATLEAFLADARAVPFQILEKDTLLDGQIYLRSGENERRVDLSAAIERITQAVSALYHVNERAFDHG</sequence>
<comment type="caution">
    <text evidence="1">The sequence shown here is derived from an EMBL/GenBank/DDBJ whole genome shotgun (WGS) entry which is preliminary data.</text>
</comment>
<keyword evidence="2" id="KW-1185">Reference proteome</keyword>
<keyword evidence="1" id="KW-0282">Flagellum</keyword>
<gene>
    <name evidence="1" type="ORF">FIL88_01230</name>
</gene>
<dbReference type="AlphaFoldDB" id="A0A545SYI0"/>
<reference evidence="1 2" key="1">
    <citation type="submission" date="2019-06" db="EMBL/GenBank/DDBJ databases">
        <title>A novel species of marine bacteria.</title>
        <authorList>
            <person name="Wang Y."/>
        </authorList>
    </citation>
    <scope>NUCLEOTIDE SEQUENCE [LARGE SCALE GENOMIC DNA]</scope>
    <source>
        <strain evidence="1 2">MA1-10</strain>
    </source>
</reference>
<dbReference type="RefSeq" id="WP_142852006.1">
    <property type="nucleotide sequence ID" value="NZ_FXWW01000001.1"/>
</dbReference>
<dbReference type="OrthoDB" id="7870971at2"/>